<gene>
    <name evidence="1" type="ORF">HINF_LOCUS44229</name>
    <name evidence="3" type="ORF">HINF_LOCUS51172</name>
    <name evidence="2" type="ORF">HINF_LOCUS54240</name>
    <name evidence="4" type="ORF">HINF_LOCUS69187</name>
</gene>
<keyword evidence="5" id="KW-1185">Reference proteome</keyword>
<evidence type="ECO:0000313" key="4">
    <source>
        <dbReference type="EMBL" id="CAL6097637.1"/>
    </source>
</evidence>
<evidence type="ECO:0000313" key="1">
    <source>
        <dbReference type="EMBL" id="CAI9956584.1"/>
    </source>
</evidence>
<evidence type="ECO:0000313" key="2">
    <source>
        <dbReference type="EMBL" id="CAI9966595.1"/>
    </source>
</evidence>
<name>A0AA86UPI2_9EUKA</name>
<reference evidence="3 5" key="2">
    <citation type="submission" date="2024-07" db="EMBL/GenBank/DDBJ databases">
        <authorList>
            <person name="Akdeniz Z."/>
        </authorList>
    </citation>
    <scope>NUCLEOTIDE SEQUENCE [LARGE SCALE GENOMIC DNA]</scope>
</reference>
<evidence type="ECO:0000313" key="5">
    <source>
        <dbReference type="Proteomes" id="UP001642409"/>
    </source>
</evidence>
<dbReference type="EMBL" id="CATOUU010001008">
    <property type="protein sequence ID" value="CAI9966595.1"/>
    <property type="molecule type" value="Genomic_DNA"/>
</dbReference>
<proteinExistence type="predicted"/>
<comment type="caution">
    <text evidence="2">The sequence shown here is derived from an EMBL/GenBank/DDBJ whole genome shotgun (WGS) entry which is preliminary data.</text>
</comment>
<dbReference type="EMBL" id="CAXDID020000500">
    <property type="protein sequence ID" value="CAL6097637.1"/>
    <property type="molecule type" value="Genomic_DNA"/>
</dbReference>
<accession>A0AA86UPI2</accession>
<dbReference type="AlphaFoldDB" id="A0AA86UPI2"/>
<sequence>MYVLNNYSANIQSIIENTISKTKRDTRSSMDIFVELISKSKTANVNTFNGSQKLNGSQNQSELFEIISDSDQSSSNQKANINILVLSANLEFTLKQQIKLSIQAIQLYLKHVKYLEYIQVINNNDLFFVNEQLKQLTAKFGQQSIE</sequence>
<dbReference type="EMBL" id="CAXDID020000249">
    <property type="protein sequence ID" value="CAL6064063.1"/>
    <property type="molecule type" value="Genomic_DNA"/>
</dbReference>
<evidence type="ECO:0000313" key="3">
    <source>
        <dbReference type="EMBL" id="CAL6064063.1"/>
    </source>
</evidence>
<protein>
    <submittedName>
        <fullName evidence="3">Hypothetical_protein</fullName>
    </submittedName>
</protein>
<dbReference type="EMBL" id="CATOUU010000877">
    <property type="protein sequence ID" value="CAI9956584.1"/>
    <property type="molecule type" value="Genomic_DNA"/>
</dbReference>
<organism evidence="2">
    <name type="scientific">Hexamita inflata</name>
    <dbReference type="NCBI Taxonomy" id="28002"/>
    <lineage>
        <taxon>Eukaryota</taxon>
        <taxon>Metamonada</taxon>
        <taxon>Diplomonadida</taxon>
        <taxon>Hexamitidae</taxon>
        <taxon>Hexamitinae</taxon>
        <taxon>Hexamita</taxon>
    </lineage>
</organism>
<dbReference type="Proteomes" id="UP001642409">
    <property type="component" value="Unassembled WGS sequence"/>
</dbReference>
<reference evidence="2" key="1">
    <citation type="submission" date="2023-06" db="EMBL/GenBank/DDBJ databases">
        <authorList>
            <person name="Kurt Z."/>
        </authorList>
    </citation>
    <scope>NUCLEOTIDE SEQUENCE</scope>
</reference>